<dbReference type="Pfam" id="PF13439">
    <property type="entry name" value="Glyco_transf_4"/>
    <property type="match status" value="1"/>
</dbReference>
<proteinExistence type="predicted"/>
<evidence type="ECO:0000259" key="2">
    <source>
        <dbReference type="Pfam" id="PF13439"/>
    </source>
</evidence>
<reference evidence="3 4" key="1">
    <citation type="submission" date="2019-01" db="EMBL/GenBank/DDBJ databases">
        <title>Zoogloea oleivorans genome sequencing and assembly.</title>
        <authorList>
            <person name="Tancsics A."/>
            <person name="Farkas M."/>
            <person name="Kriszt B."/>
            <person name="Maroti G."/>
            <person name="Horvath B."/>
        </authorList>
    </citation>
    <scope>NUCLEOTIDE SEQUENCE [LARGE SCALE GENOMIC DNA]</scope>
    <source>
        <strain evidence="3 4">Buc</strain>
    </source>
</reference>
<evidence type="ECO:0000313" key="3">
    <source>
        <dbReference type="EMBL" id="TYC58776.1"/>
    </source>
</evidence>
<dbReference type="RefSeq" id="WP_148578836.1">
    <property type="nucleotide sequence ID" value="NZ_JAVEUW010000005.1"/>
</dbReference>
<dbReference type="EMBL" id="SDKK01000008">
    <property type="protein sequence ID" value="TYC58776.1"/>
    <property type="molecule type" value="Genomic_DNA"/>
</dbReference>
<organism evidence="3 4">
    <name type="scientific">Zoogloea oleivorans</name>
    <dbReference type="NCBI Taxonomy" id="1552750"/>
    <lineage>
        <taxon>Bacteria</taxon>
        <taxon>Pseudomonadati</taxon>
        <taxon>Pseudomonadota</taxon>
        <taxon>Betaproteobacteria</taxon>
        <taxon>Rhodocyclales</taxon>
        <taxon>Zoogloeaceae</taxon>
        <taxon>Zoogloea</taxon>
    </lineage>
</organism>
<keyword evidence="4" id="KW-1185">Reference proteome</keyword>
<evidence type="ECO:0000313" key="4">
    <source>
        <dbReference type="Proteomes" id="UP000389128"/>
    </source>
</evidence>
<dbReference type="Gene3D" id="3.40.50.2000">
    <property type="entry name" value="Glycogen Phosphorylase B"/>
    <property type="match status" value="2"/>
</dbReference>
<keyword evidence="3" id="KW-0808">Transferase</keyword>
<dbReference type="PANTHER" id="PTHR45947:SF3">
    <property type="entry name" value="SULFOQUINOVOSYL TRANSFERASE SQD2"/>
    <property type="match status" value="1"/>
</dbReference>
<feature type="domain" description="Glycosyl transferase family 1" evidence="1">
    <location>
        <begin position="177"/>
        <end position="339"/>
    </location>
</feature>
<dbReference type="Proteomes" id="UP000389128">
    <property type="component" value="Unassembled WGS sequence"/>
</dbReference>
<dbReference type="AlphaFoldDB" id="A0A6C2CYC5"/>
<dbReference type="InterPro" id="IPR028098">
    <property type="entry name" value="Glyco_trans_4-like_N"/>
</dbReference>
<evidence type="ECO:0000259" key="1">
    <source>
        <dbReference type="Pfam" id="PF00534"/>
    </source>
</evidence>
<dbReference type="InterPro" id="IPR001296">
    <property type="entry name" value="Glyco_trans_1"/>
</dbReference>
<dbReference type="PANTHER" id="PTHR45947">
    <property type="entry name" value="SULFOQUINOVOSYL TRANSFERASE SQD2"/>
    <property type="match status" value="1"/>
</dbReference>
<dbReference type="SUPFAM" id="SSF53756">
    <property type="entry name" value="UDP-Glycosyltransferase/glycogen phosphorylase"/>
    <property type="match status" value="1"/>
</dbReference>
<sequence length="365" mass="39695">MAVEGYKGLRLAVVGPLPPPSGGMANQCKQLIGLLEGEGAQVELVRTNAPYQPAWAGKLPGLRALFRLVPYLFALWRAAGRCQVMHVLANSGWAWHLFAAPAIWIARLRGTPVIVNYRGGEAQPFFAAAPRWVHRTLASASMLVVPSAFLDGVFRDFGFKPVIVPNIINLERFGLPKSGESDAPPHVVVTRNLEPIYDIPTVLSAFSRILPHLPGARLTIAGSGPELARLEALAVELKIADAVRFAGRIDNEQIPALYASADLMINPSTVDNMPISILEAFASRVPVVSTDVGGVPFIAEHGRTALLVPARDPRQMAEAMLDLLVHKDKACRMSEAAREEVKQYAWQVIGAKWRVAYQRAISQQG</sequence>
<dbReference type="InterPro" id="IPR050194">
    <property type="entry name" value="Glycosyltransferase_grp1"/>
</dbReference>
<dbReference type="GO" id="GO:0016757">
    <property type="term" value="F:glycosyltransferase activity"/>
    <property type="evidence" value="ECO:0007669"/>
    <property type="project" value="InterPro"/>
</dbReference>
<dbReference type="CDD" id="cd03801">
    <property type="entry name" value="GT4_PimA-like"/>
    <property type="match status" value="1"/>
</dbReference>
<dbReference type="OrthoDB" id="267270at2"/>
<dbReference type="Pfam" id="PF00534">
    <property type="entry name" value="Glycos_transf_1"/>
    <property type="match status" value="1"/>
</dbReference>
<protein>
    <submittedName>
        <fullName evidence="3">Glycosyltransferase family 1 protein</fullName>
    </submittedName>
</protein>
<accession>A0A6C2CYC5</accession>
<gene>
    <name evidence="3" type="ORF">ETQ85_09585</name>
</gene>
<comment type="caution">
    <text evidence="3">The sequence shown here is derived from an EMBL/GenBank/DDBJ whole genome shotgun (WGS) entry which is preliminary data.</text>
</comment>
<feature type="domain" description="Glycosyltransferase subfamily 4-like N-terminal" evidence="2">
    <location>
        <begin position="22"/>
        <end position="172"/>
    </location>
</feature>
<name>A0A6C2CYC5_9RHOO</name>